<evidence type="ECO:0000256" key="1">
    <source>
        <dbReference type="SAM" id="MobiDB-lite"/>
    </source>
</evidence>
<organism evidence="2 3">
    <name type="scientific">Nonomuraea jiangxiensis</name>
    <dbReference type="NCBI Taxonomy" id="633440"/>
    <lineage>
        <taxon>Bacteria</taxon>
        <taxon>Bacillati</taxon>
        <taxon>Actinomycetota</taxon>
        <taxon>Actinomycetes</taxon>
        <taxon>Streptosporangiales</taxon>
        <taxon>Streptosporangiaceae</taxon>
        <taxon>Nonomuraea</taxon>
    </lineage>
</organism>
<evidence type="ECO:0000313" key="2">
    <source>
        <dbReference type="EMBL" id="SDJ03770.1"/>
    </source>
</evidence>
<keyword evidence="3" id="KW-1185">Reference proteome</keyword>
<proteinExistence type="predicted"/>
<feature type="region of interest" description="Disordered" evidence="1">
    <location>
        <begin position="1"/>
        <end position="53"/>
    </location>
</feature>
<feature type="compositionally biased region" description="Polar residues" evidence="1">
    <location>
        <begin position="1"/>
        <end position="12"/>
    </location>
</feature>
<sequence length="106" mass="10660">MAALQQTRQQSRGEGAPDDDVDHATLAPVAGTAASLGEDAVGQSRVTGTGSGDEATVVVSGLCRTPVAGASSPPNPHPAVTGAAAVNVMATGKCHRTYWISIYNQT</sequence>
<evidence type="ECO:0000313" key="3">
    <source>
        <dbReference type="Proteomes" id="UP000199202"/>
    </source>
</evidence>
<gene>
    <name evidence="2" type="ORF">SAMN05421869_108237</name>
</gene>
<name>A0A1G8QI64_9ACTN</name>
<protein>
    <submittedName>
        <fullName evidence="2">Uncharacterized protein</fullName>
    </submittedName>
</protein>
<dbReference type="Proteomes" id="UP000199202">
    <property type="component" value="Unassembled WGS sequence"/>
</dbReference>
<reference evidence="2 3" key="1">
    <citation type="submission" date="2016-10" db="EMBL/GenBank/DDBJ databases">
        <authorList>
            <person name="de Groot N.N."/>
        </authorList>
    </citation>
    <scope>NUCLEOTIDE SEQUENCE [LARGE SCALE GENOMIC DNA]</scope>
    <source>
        <strain evidence="2 3">CGMCC 4.6533</strain>
    </source>
</reference>
<dbReference type="AlphaFoldDB" id="A0A1G8QI64"/>
<accession>A0A1G8QI64</accession>
<dbReference type="EMBL" id="FNDJ01000008">
    <property type="protein sequence ID" value="SDJ03770.1"/>
    <property type="molecule type" value="Genomic_DNA"/>
</dbReference>